<evidence type="ECO:0000313" key="1">
    <source>
        <dbReference type="EMBL" id="ANH82151.1"/>
    </source>
</evidence>
<reference evidence="1 2" key="1">
    <citation type="submission" date="2016-05" db="EMBL/GenBank/DDBJ databases">
        <title>Niabella ginsenosidivorans BS26 whole genome sequencing.</title>
        <authorList>
            <person name="Im W.T."/>
            <person name="Siddiqi M.Z."/>
        </authorList>
    </citation>
    <scope>NUCLEOTIDE SEQUENCE [LARGE SCALE GENOMIC DNA]</scope>
    <source>
        <strain evidence="1 2">BS26</strain>
    </source>
</reference>
<keyword evidence="2" id="KW-1185">Reference proteome</keyword>
<dbReference type="Proteomes" id="UP000077667">
    <property type="component" value="Chromosome"/>
</dbReference>
<name>A0A1A9I633_9BACT</name>
<dbReference type="STRING" id="1176587.A8C56_15285"/>
<organism evidence="1 2">
    <name type="scientific">Niabella ginsenosidivorans</name>
    <dbReference type="NCBI Taxonomy" id="1176587"/>
    <lineage>
        <taxon>Bacteria</taxon>
        <taxon>Pseudomonadati</taxon>
        <taxon>Bacteroidota</taxon>
        <taxon>Chitinophagia</taxon>
        <taxon>Chitinophagales</taxon>
        <taxon>Chitinophagaceae</taxon>
        <taxon>Niabella</taxon>
    </lineage>
</organism>
<dbReference type="OrthoDB" id="676759at2"/>
<sequence>MVIKSRIMKNEKEQFAIEATVNGKKQQIQVTTAETTDGVDFYVCKVNEKEITQVRKDMEGWKQVWGDLPEDEARHIGSLIDAYLKKNKITS</sequence>
<dbReference type="AlphaFoldDB" id="A0A1A9I633"/>
<gene>
    <name evidence="1" type="ORF">A8C56_15285</name>
</gene>
<protein>
    <submittedName>
        <fullName evidence="1">Uncharacterized protein</fullName>
    </submittedName>
</protein>
<dbReference type="EMBL" id="CP015772">
    <property type="protein sequence ID" value="ANH82151.1"/>
    <property type="molecule type" value="Genomic_DNA"/>
</dbReference>
<accession>A0A1A9I633</accession>
<proteinExistence type="predicted"/>
<dbReference type="KEGG" id="nia:A8C56_15285"/>
<evidence type="ECO:0000313" key="2">
    <source>
        <dbReference type="Proteomes" id="UP000077667"/>
    </source>
</evidence>